<dbReference type="Proteomes" id="UP001621714">
    <property type="component" value="Unassembled WGS sequence"/>
</dbReference>
<proteinExistence type="predicted"/>
<name>A0ABW8Q0U3_9GAMM</name>
<gene>
    <name evidence="2" type="ORF">V6U78_11560</name>
</gene>
<dbReference type="RefSeq" id="WP_405340957.1">
    <property type="nucleotide sequence ID" value="NZ_JBANFI010000008.1"/>
</dbReference>
<evidence type="ECO:0000313" key="2">
    <source>
        <dbReference type="EMBL" id="MFK7161674.1"/>
    </source>
</evidence>
<protein>
    <submittedName>
        <fullName evidence="2">AzlD domain-containing protein</fullName>
    </submittedName>
</protein>
<feature type="transmembrane region" description="Helical" evidence="1">
    <location>
        <begin position="6"/>
        <end position="30"/>
    </location>
</feature>
<feature type="transmembrane region" description="Helical" evidence="1">
    <location>
        <begin position="67"/>
        <end position="87"/>
    </location>
</feature>
<keyword evidence="1" id="KW-0472">Membrane</keyword>
<organism evidence="2 3">
    <name type="scientific">Marinospirillum alkalitolerans</name>
    <dbReference type="NCBI Taxonomy" id="3123374"/>
    <lineage>
        <taxon>Bacteria</taxon>
        <taxon>Pseudomonadati</taxon>
        <taxon>Pseudomonadota</taxon>
        <taxon>Gammaproteobacteria</taxon>
        <taxon>Oceanospirillales</taxon>
        <taxon>Oceanospirillaceae</taxon>
        <taxon>Marinospirillum</taxon>
    </lineage>
</organism>
<feature type="transmembrane region" description="Helical" evidence="1">
    <location>
        <begin position="42"/>
        <end position="61"/>
    </location>
</feature>
<sequence length="114" mass="12772">MSPESWYLLSFIAVTAVATLLTRCLPFLLLGRLSQQPFILHLGRYLPAGIMAILASSFLLQSSDWQLPLWGFDALIPALLVIIFHLWKRQALLSMLVGTLSYMLLQHSASLFAL</sequence>
<keyword evidence="1" id="KW-0812">Transmembrane</keyword>
<keyword evidence="3" id="KW-1185">Reference proteome</keyword>
<dbReference type="InterPro" id="IPR008407">
    <property type="entry name" value="Brnchd-chn_aa_trnsp_AzlD"/>
</dbReference>
<accession>A0ABW8Q0U3</accession>
<keyword evidence="1" id="KW-1133">Transmembrane helix</keyword>
<evidence type="ECO:0000256" key="1">
    <source>
        <dbReference type="SAM" id="Phobius"/>
    </source>
</evidence>
<dbReference type="Pfam" id="PF05437">
    <property type="entry name" value="AzlD"/>
    <property type="match status" value="1"/>
</dbReference>
<dbReference type="PIRSF" id="PIRSF003203">
    <property type="entry name" value="AzlD"/>
    <property type="match status" value="1"/>
</dbReference>
<dbReference type="EMBL" id="JBANFI010000008">
    <property type="protein sequence ID" value="MFK7161674.1"/>
    <property type="molecule type" value="Genomic_DNA"/>
</dbReference>
<comment type="caution">
    <text evidence="2">The sequence shown here is derived from an EMBL/GenBank/DDBJ whole genome shotgun (WGS) entry which is preliminary data.</text>
</comment>
<evidence type="ECO:0000313" key="3">
    <source>
        <dbReference type="Proteomes" id="UP001621714"/>
    </source>
</evidence>
<reference evidence="2 3" key="1">
    <citation type="submission" date="2024-02" db="EMBL/GenBank/DDBJ databases">
        <title>Marinospirillum sp. MEB 164 isolated from Lonar lake sediment.</title>
        <authorList>
            <person name="Joshi A."/>
            <person name="Thite S."/>
        </authorList>
    </citation>
    <scope>NUCLEOTIDE SEQUENCE [LARGE SCALE GENOMIC DNA]</scope>
    <source>
        <strain evidence="2 3">MEB164</strain>
    </source>
</reference>